<dbReference type="GO" id="GO:0000271">
    <property type="term" value="P:polysaccharide biosynthetic process"/>
    <property type="evidence" value="ECO:0007669"/>
    <property type="project" value="InterPro"/>
</dbReference>
<dbReference type="CDD" id="cd16440">
    <property type="entry name" value="beta_Kdo_transferase_KpsC_1"/>
    <property type="match status" value="1"/>
</dbReference>
<dbReference type="Pfam" id="PF05159">
    <property type="entry name" value="Capsule_synth"/>
    <property type="match status" value="3"/>
</dbReference>
<reference evidence="1 2" key="1">
    <citation type="submission" date="2018-12" db="EMBL/GenBank/DDBJ databases">
        <authorList>
            <consortium name="Pathogen Informatics"/>
        </authorList>
    </citation>
    <scope>NUCLEOTIDE SEQUENCE [LARGE SCALE GENOMIC DNA]</scope>
    <source>
        <strain evidence="1 2">NCTC10296</strain>
    </source>
</reference>
<dbReference type="CDD" id="cd16439">
    <property type="entry name" value="beta_Kdo_transferase_KpsC_2"/>
    <property type="match status" value="1"/>
</dbReference>
<gene>
    <name evidence="1" type="primary">lipA_1</name>
    <name evidence="1" type="ORF">NCTC10296_00784</name>
</gene>
<dbReference type="EMBL" id="LR134313">
    <property type="protein sequence ID" value="VEF00298.1"/>
    <property type="molecule type" value="Genomic_DNA"/>
</dbReference>
<name>A0A3S5E878_9NEIS</name>
<evidence type="ECO:0000313" key="1">
    <source>
        <dbReference type="EMBL" id="VEF00298.1"/>
    </source>
</evidence>
<accession>A0A3S5E878</accession>
<dbReference type="InterPro" id="IPR007833">
    <property type="entry name" value="Capsule_polysaccharide_synth"/>
</dbReference>
<dbReference type="RefSeq" id="WP_197719617.1">
    <property type="nucleotide sequence ID" value="NZ_CAUJPY010000026.1"/>
</dbReference>
<organism evidence="1 2">
    <name type="scientific">Neisseria canis</name>
    <dbReference type="NCBI Taxonomy" id="493"/>
    <lineage>
        <taxon>Bacteria</taxon>
        <taxon>Pseudomonadati</taxon>
        <taxon>Pseudomonadota</taxon>
        <taxon>Betaproteobacteria</taxon>
        <taxon>Neisseriales</taxon>
        <taxon>Neisseriaceae</taxon>
        <taxon>Neisseria</taxon>
    </lineage>
</organism>
<evidence type="ECO:0000313" key="2">
    <source>
        <dbReference type="Proteomes" id="UP000279284"/>
    </source>
</evidence>
<protein>
    <submittedName>
        <fullName evidence="1">Capsule polysaccharide modification protein</fullName>
    </submittedName>
</protein>
<dbReference type="STRING" id="493.BWD07_11530"/>
<sequence length="675" mass="76166">MMLSSLGLFRQRKYLKSLLSSDLLDDAFILWGKKHPKRRLFAQKILKKPIIYLEDGFLRSMGLGVEGEAPLSLVIDDVGIYYDATNPSKLERLIRDKNLLHSKSNEAQKALNLVLKYGLSKYNRNLDSWPDSLSVDESCQNILLVDQTVGDLALQYGGASKETFLEMFKVAQAENPEAVLWIKVHPDVLSGKKQGCLTDVLQNDQVKIISENLNPSVLLKKMDQVYTVTSQFGFEALIRNKRVVTFGLPWYAGWGVTDDRHEGILPLKQLGRRTEATILELFTAAYLCYSCYINPFFGKEGSIFDVIDYLRQNKQHETLLEGEIWITGLSWWKKKTISPFLETPSNRLKFFNSVTDFDSEKLTKDTKILVWGRKQEDAERWAAQYGVPVLAMEDGFIRSVGLGSNLASPLSLVIDNKGIYFDARTVSRLESLLQETIFDQCEIDAAQLLIKQLNELNIGKYNVGIGGMPLPEPRPEKVILVPGQVEDDASIRYGSPEIQSNLILLETVRRRNPDAYIVFKPHPDVVSGNRVGMVSEEAALSFADQIVSEADILSCIHQVDEVHTMTSLAGFEALLRGKKVVCYGLPFYAGWGLTEDMVPLSRRTRRLTIYELVVGCMMRYPVYLHPNTGKLVDAFAIVDVLNKQKIKRTGKIHSSWLGRRSMQLKALLIMAAKGK</sequence>
<dbReference type="AlphaFoldDB" id="A0A3S5E878"/>
<dbReference type="GO" id="GO:0015774">
    <property type="term" value="P:polysaccharide transport"/>
    <property type="evidence" value="ECO:0007669"/>
    <property type="project" value="InterPro"/>
</dbReference>
<keyword evidence="2" id="KW-1185">Reference proteome</keyword>
<dbReference type="KEGG" id="nci:NCTC10296_00784"/>
<dbReference type="Proteomes" id="UP000279284">
    <property type="component" value="Chromosome"/>
</dbReference>
<proteinExistence type="predicted"/>